<protein>
    <submittedName>
        <fullName evidence="3">Uncharacterized protein</fullName>
    </submittedName>
</protein>
<accession>A0A2G8TKJ3</accession>
<dbReference type="Proteomes" id="UP000230390">
    <property type="component" value="Unassembled WGS sequence"/>
</dbReference>
<feature type="region of interest" description="Disordered" evidence="1">
    <location>
        <begin position="39"/>
        <end position="70"/>
    </location>
</feature>
<evidence type="ECO:0000256" key="1">
    <source>
        <dbReference type="SAM" id="MobiDB-lite"/>
    </source>
</evidence>
<feature type="transmembrane region" description="Helical" evidence="2">
    <location>
        <begin position="12"/>
        <end position="32"/>
    </location>
</feature>
<sequence length="70" mass="8093">MMKQKLNWKRPLFYLLLPIFLIMVFLGFPLPIAPPPAIKATQEQSETVKKRRKRTRFPGIVPGTPDDAED</sequence>
<gene>
    <name evidence="3" type="ORF">CR105_04755</name>
</gene>
<proteinExistence type="predicted"/>
<comment type="caution">
    <text evidence="3">The sequence shown here is derived from an EMBL/GenBank/DDBJ whole genome shotgun (WGS) entry which is preliminary data.</text>
</comment>
<dbReference type="AlphaFoldDB" id="A0A2G8TKJ3"/>
<organism evidence="3 4">
    <name type="scientific">Massilia eurypsychrophila</name>
    <dbReference type="NCBI Taxonomy" id="1485217"/>
    <lineage>
        <taxon>Bacteria</taxon>
        <taxon>Pseudomonadati</taxon>
        <taxon>Pseudomonadota</taxon>
        <taxon>Betaproteobacteria</taxon>
        <taxon>Burkholderiales</taxon>
        <taxon>Oxalobacteraceae</taxon>
        <taxon>Telluria group</taxon>
        <taxon>Massilia</taxon>
    </lineage>
</organism>
<keyword evidence="4" id="KW-1185">Reference proteome</keyword>
<reference evidence="3 4" key="1">
    <citation type="submission" date="2017-10" db="EMBL/GenBank/DDBJ databases">
        <title>Massilia psychrophilum sp. nov., a novel purple-pigmented bacterium isolated from Tianshan glacier, Xinjiang Municipality, China.</title>
        <authorList>
            <person name="Wang H."/>
        </authorList>
    </citation>
    <scope>NUCLEOTIDE SEQUENCE [LARGE SCALE GENOMIC DNA]</scope>
    <source>
        <strain evidence="3 4">JCM 30074</strain>
    </source>
</reference>
<name>A0A2G8TKJ3_9BURK</name>
<keyword evidence="2" id="KW-0472">Membrane</keyword>
<evidence type="ECO:0000313" key="3">
    <source>
        <dbReference type="EMBL" id="PIL46570.1"/>
    </source>
</evidence>
<evidence type="ECO:0000256" key="2">
    <source>
        <dbReference type="SAM" id="Phobius"/>
    </source>
</evidence>
<keyword evidence="2" id="KW-1133">Transmembrane helix</keyword>
<evidence type="ECO:0000313" key="4">
    <source>
        <dbReference type="Proteomes" id="UP000230390"/>
    </source>
</evidence>
<dbReference type="EMBL" id="PDOC01000002">
    <property type="protein sequence ID" value="PIL46570.1"/>
    <property type="molecule type" value="Genomic_DNA"/>
</dbReference>
<keyword evidence="2" id="KW-0812">Transmembrane</keyword>